<feature type="coiled-coil region" evidence="1">
    <location>
        <begin position="472"/>
        <end position="499"/>
    </location>
</feature>
<keyword evidence="1" id="KW-0175">Coiled coil</keyword>
<dbReference type="RefSeq" id="WP_109743573.1">
    <property type="nucleotide sequence ID" value="NZ_QGGO01000014.1"/>
</dbReference>
<keyword evidence="3" id="KW-1185">Reference proteome</keyword>
<dbReference type="Proteomes" id="UP000245489">
    <property type="component" value="Unassembled WGS sequence"/>
</dbReference>
<proteinExistence type="predicted"/>
<sequence length="878" mass="99215">MKKPLFLLAIAILGIGGYVFYQKKNQHSNAITSFIPDNTLLLLETNQISAAKNKVIQRFPLLSQAALQFLYLKRIGLSEKEINDLLLKKTLYFAILPEGKDDCEFVNYLPLNADNEDFIEKLDNLKQNTSGKRIISHITQGFKISEVIDENSKSIFAFIVQDNFLIFSISSLVLEEAVLHKKNKWVTTLSLNKNVIDNDSVFTQTHFNSSAVNDFLGDISIDGKSNHFSYLLANTYQWLQPNKNIIEAIGTTNNSLFEGQKPATIQCLNMIPNSSSYILNVSYSNPESLYKKIEAQIENNDKINKLRNKASSAFDYDYSDLYRKINDEITLCSFDNTDQSIYNKVLIIKQKELLKPLKVIARNVASNRKEDVFNVQYGSFGITSLGIKEFPSMLLGEMYGGFEECYFTEYRDYIIMASSLGMMQDYLQSIGKGDVWSNSAKNKTILKNCIPANLTFIAESEKAIKGLGKILNNKWATKLQNKQNELLNVQAEILQQNTSESRIVLLRNIEPTKTPQKFANKWVKLSGIAISAQREPLYLINPSSKNLEILVQGNDNKLRLFDNGKSIWTYALSDKIIGQIKNVSISKESAQQLLVVTGTKIYALTRTKEGFEVKSSKNPKKVNFSYFNVFENEADKNENLTLVSDNGETFKINKETLVITSSHKSLRSQVILPIPSLIIKGSENAVILEKTGNLSLQNSKGTVLNGFPVKLNSNFSSAPVLEGANNNLVIRVLSDKGELYKISIEGKILEKKQLFRPNNEVKFLLAPDARNKDWVVMRTDGKEVVVMDKNETELFTVKDLNYGKKELKYYNLGTAGKYFAITNGYTTYRFYNELGESVGTLPIVSEFPPNISYSDSYKKIMMNITSPSSIETWSVKIR</sequence>
<dbReference type="EMBL" id="QGGO01000014">
    <property type="protein sequence ID" value="PWK25234.1"/>
    <property type="molecule type" value="Genomic_DNA"/>
</dbReference>
<reference evidence="2 3" key="1">
    <citation type="submission" date="2018-05" db="EMBL/GenBank/DDBJ databases">
        <title>Genomic Encyclopedia of Archaeal and Bacterial Type Strains, Phase II (KMG-II): from individual species to whole genera.</title>
        <authorList>
            <person name="Goeker M."/>
        </authorList>
    </citation>
    <scope>NUCLEOTIDE SEQUENCE [LARGE SCALE GENOMIC DNA]</scope>
    <source>
        <strain evidence="2 3">DSM 22214</strain>
    </source>
</reference>
<name>A0A316E4A5_9BACT</name>
<dbReference type="AlphaFoldDB" id="A0A316E4A5"/>
<evidence type="ECO:0000256" key="1">
    <source>
        <dbReference type="SAM" id="Coils"/>
    </source>
</evidence>
<accession>A0A316E4A5</accession>
<evidence type="ECO:0000313" key="2">
    <source>
        <dbReference type="EMBL" id="PWK25234.1"/>
    </source>
</evidence>
<gene>
    <name evidence="2" type="ORF">LV89_02860</name>
</gene>
<organism evidence="2 3">
    <name type="scientific">Arcicella aurantiaca</name>
    <dbReference type="NCBI Taxonomy" id="591202"/>
    <lineage>
        <taxon>Bacteria</taxon>
        <taxon>Pseudomonadati</taxon>
        <taxon>Bacteroidota</taxon>
        <taxon>Cytophagia</taxon>
        <taxon>Cytophagales</taxon>
        <taxon>Flectobacillaceae</taxon>
        <taxon>Arcicella</taxon>
    </lineage>
</organism>
<dbReference type="OrthoDB" id="1093345at2"/>
<comment type="caution">
    <text evidence="2">The sequence shown here is derived from an EMBL/GenBank/DDBJ whole genome shotgun (WGS) entry which is preliminary data.</text>
</comment>
<protein>
    <submittedName>
        <fullName evidence="2">Uncharacterized protein</fullName>
    </submittedName>
</protein>
<evidence type="ECO:0000313" key="3">
    <source>
        <dbReference type="Proteomes" id="UP000245489"/>
    </source>
</evidence>